<dbReference type="InterPro" id="IPR025754">
    <property type="entry name" value="TRC8_N_dom"/>
</dbReference>
<feature type="transmembrane region" description="Helical" evidence="9">
    <location>
        <begin position="489"/>
        <end position="510"/>
    </location>
</feature>
<keyword evidence="12" id="KW-1185">Reference proteome</keyword>
<evidence type="ECO:0000313" key="12">
    <source>
        <dbReference type="Proteomes" id="UP001217089"/>
    </source>
</evidence>
<comment type="subcellular location">
    <subcellularLocation>
        <location evidence="1">Membrane</location>
        <topology evidence="1">Multi-pass membrane protein</topology>
    </subcellularLocation>
</comment>
<proteinExistence type="predicted"/>
<dbReference type="CDD" id="cd16476">
    <property type="entry name" value="RING-H2_RNF139-like"/>
    <property type="match status" value="1"/>
</dbReference>
<keyword evidence="3" id="KW-0479">Metal-binding</keyword>
<dbReference type="Gene3D" id="3.30.40.10">
    <property type="entry name" value="Zinc/RING finger domain, C3HC4 (zinc finger)"/>
    <property type="match status" value="1"/>
</dbReference>
<dbReference type="InterPro" id="IPR011016">
    <property type="entry name" value="Znf_RING-CH"/>
</dbReference>
<evidence type="ECO:0000256" key="8">
    <source>
        <dbReference type="PROSITE-ProRule" id="PRU00175"/>
    </source>
</evidence>
<dbReference type="InterPro" id="IPR013083">
    <property type="entry name" value="Znf_RING/FYVE/PHD"/>
</dbReference>
<evidence type="ECO:0000313" key="11">
    <source>
        <dbReference type="EMBL" id="KAJ8317761.1"/>
    </source>
</evidence>
<keyword evidence="6 9" id="KW-1133">Transmembrane helix</keyword>
<dbReference type="InterPro" id="IPR001841">
    <property type="entry name" value="Znf_RING"/>
</dbReference>
<evidence type="ECO:0000256" key="4">
    <source>
        <dbReference type="ARBA" id="ARBA00022771"/>
    </source>
</evidence>
<dbReference type="SUPFAM" id="SSF57850">
    <property type="entry name" value="RING/U-box"/>
    <property type="match status" value="1"/>
</dbReference>
<keyword evidence="2 9" id="KW-0812">Transmembrane</keyword>
<dbReference type="Proteomes" id="UP001217089">
    <property type="component" value="Unassembled WGS sequence"/>
</dbReference>
<evidence type="ECO:0000259" key="10">
    <source>
        <dbReference type="PROSITE" id="PS50089"/>
    </source>
</evidence>
<evidence type="ECO:0000256" key="6">
    <source>
        <dbReference type="ARBA" id="ARBA00022989"/>
    </source>
</evidence>
<feature type="transmembrane region" description="Helical" evidence="9">
    <location>
        <begin position="440"/>
        <end position="468"/>
    </location>
</feature>
<protein>
    <recommendedName>
        <fullName evidence="10">RING-type domain-containing protein</fullName>
    </recommendedName>
</protein>
<feature type="transmembrane region" description="Helical" evidence="9">
    <location>
        <begin position="374"/>
        <end position="393"/>
    </location>
</feature>
<dbReference type="EMBL" id="JARBDR010000246">
    <property type="protein sequence ID" value="KAJ8317761.1"/>
    <property type="molecule type" value="Genomic_DNA"/>
</dbReference>
<comment type="caution">
    <text evidence="11">The sequence shown here is derived from an EMBL/GenBank/DDBJ whole genome shotgun (WGS) entry which is preliminary data.</text>
</comment>
<keyword evidence="5" id="KW-0862">Zinc</keyword>
<evidence type="ECO:0000256" key="1">
    <source>
        <dbReference type="ARBA" id="ARBA00004141"/>
    </source>
</evidence>
<keyword evidence="4 8" id="KW-0863">Zinc-finger</keyword>
<dbReference type="SMART" id="SM00744">
    <property type="entry name" value="RINGv"/>
    <property type="match status" value="1"/>
</dbReference>
<sequence>MSVETRRKMSPWSSDVLVDVVMRVPTLYMMDSILNKSFLSDISIFHYSATMSWMQFFRWLFLMSTLFMVAFGLFLLSNKQLMDIYSYLLSMIVMLVSYFCNLNFMKAIYTEEINKFYPENRDLWILIKEDPMNVTKILFIHLTTSFLFTKIWKFRNFNSRRTRVDGEYAMQIWIFFSFIFPLVLRAVYQDLDWFMWSPVIALTMPFVILTGDTFKSFSMHYQELSVNIQTAWMTIQTLGLQSFLENQWIRLHVPKVLRMFWCSRFVFHFIYYFYAISTEYIAANIDTTYYDYQLWRMIVKILMIRSCDTTVSLLGLTSIVSCVAHYFGILMAFCVGSESEEDRNMGTVSAVLFFILALQTGLTGLEPEKRLVRLSKNFCLLFTAISHFIHSMVHPLLMSISAQRNTNLTKHIRILAMCAFLITFPICLLVYLWSEYSASTWLLAVSAFSIEVIMKVTVSLTVYVLFMLDAYRVTFWEKLDDYVYYVQSTGNTIEFLFGIFLFCNGAWIMIFESGGFIRAVMMCIHAYFNIWVQAKEGWKVFMNRRTAVKKINSLPEATEETLRELNDVCAICYQDLNTARVTPCHHYFHGVCLRKWLYVQDNCPLCHKLIYKPEKEENEDKNQNNLQVPAANDNH</sequence>
<dbReference type="InterPro" id="IPR050731">
    <property type="entry name" value="HRD1_E3_ubiq-ligases"/>
</dbReference>
<dbReference type="PROSITE" id="PS50089">
    <property type="entry name" value="ZF_RING_2"/>
    <property type="match status" value="1"/>
</dbReference>
<feature type="transmembrane region" description="Helical" evidence="9">
    <location>
        <begin position="56"/>
        <end position="78"/>
    </location>
</feature>
<feature type="domain" description="RING-type" evidence="10">
    <location>
        <begin position="569"/>
        <end position="607"/>
    </location>
</feature>
<organism evidence="11 12">
    <name type="scientific">Tegillarca granosa</name>
    <name type="common">Malaysian cockle</name>
    <name type="synonym">Anadara granosa</name>
    <dbReference type="NCBI Taxonomy" id="220873"/>
    <lineage>
        <taxon>Eukaryota</taxon>
        <taxon>Metazoa</taxon>
        <taxon>Spiralia</taxon>
        <taxon>Lophotrochozoa</taxon>
        <taxon>Mollusca</taxon>
        <taxon>Bivalvia</taxon>
        <taxon>Autobranchia</taxon>
        <taxon>Pteriomorphia</taxon>
        <taxon>Arcoida</taxon>
        <taxon>Arcoidea</taxon>
        <taxon>Arcidae</taxon>
        <taxon>Tegillarca</taxon>
    </lineage>
</organism>
<evidence type="ECO:0000256" key="9">
    <source>
        <dbReference type="SAM" id="Phobius"/>
    </source>
</evidence>
<evidence type="ECO:0000256" key="3">
    <source>
        <dbReference type="ARBA" id="ARBA00022723"/>
    </source>
</evidence>
<dbReference type="Pfam" id="PF13705">
    <property type="entry name" value="TRC8_N"/>
    <property type="match status" value="1"/>
</dbReference>
<evidence type="ECO:0000256" key="2">
    <source>
        <dbReference type="ARBA" id="ARBA00022692"/>
    </source>
</evidence>
<feature type="transmembrane region" description="Helical" evidence="9">
    <location>
        <begin position="168"/>
        <end position="187"/>
    </location>
</feature>
<feature type="transmembrane region" description="Helical" evidence="9">
    <location>
        <begin position="193"/>
        <end position="211"/>
    </location>
</feature>
<dbReference type="PANTHER" id="PTHR22763">
    <property type="entry name" value="RING ZINC FINGER PROTEIN"/>
    <property type="match status" value="1"/>
</dbReference>
<feature type="transmembrane region" description="Helical" evidence="9">
    <location>
        <begin position="84"/>
        <end position="105"/>
    </location>
</feature>
<dbReference type="PANTHER" id="PTHR22763:SF163">
    <property type="entry name" value="E3 UBIQUITIN-PROTEIN LIGASE RNF139"/>
    <property type="match status" value="1"/>
</dbReference>
<feature type="transmembrane region" description="Helical" evidence="9">
    <location>
        <begin position="311"/>
        <end position="333"/>
    </location>
</feature>
<dbReference type="SMART" id="SM00184">
    <property type="entry name" value="RING"/>
    <property type="match status" value="1"/>
</dbReference>
<evidence type="ECO:0000256" key="5">
    <source>
        <dbReference type="ARBA" id="ARBA00022833"/>
    </source>
</evidence>
<evidence type="ECO:0000256" key="7">
    <source>
        <dbReference type="ARBA" id="ARBA00023136"/>
    </source>
</evidence>
<feature type="transmembrane region" description="Helical" evidence="9">
    <location>
        <begin position="414"/>
        <end position="434"/>
    </location>
</feature>
<reference evidence="11 12" key="1">
    <citation type="submission" date="2022-12" db="EMBL/GenBank/DDBJ databases">
        <title>Chromosome-level genome of Tegillarca granosa.</title>
        <authorList>
            <person name="Kim J."/>
        </authorList>
    </citation>
    <scope>NUCLEOTIDE SEQUENCE [LARGE SCALE GENOMIC DNA]</scope>
    <source>
        <strain evidence="11">Teg-2019</strain>
        <tissue evidence="11">Adductor muscle</tissue>
    </source>
</reference>
<dbReference type="Pfam" id="PF13923">
    <property type="entry name" value="zf-C3HC4_2"/>
    <property type="match status" value="1"/>
</dbReference>
<name>A0ABQ9FM00_TEGGR</name>
<keyword evidence="7 9" id="KW-0472">Membrane</keyword>
<gene>
    <name evidence="11" type="ORF">KUTeg_005665</name>
</gene>
<accession>A0ABQ9FM00</accession>
<feature type="transmembrane region" description="Helical" evidence="9">
    <location>
        <begin position="345"/>
        <end position="362"/>
    </location>
</feature>